<gene>
    <name evidence="3" type="ORF">CPB84DRAFT_241972</name>
</gene>
<name>A0A9P5NVL0_GYMJU</name>
<evidence type="ECO:0000259" key="2">
    <source>
        <dbReference type="Pfam" id="PF12937"/>
    </source>
</evidence>
<organism evidence="3 4">
    <name type="scientific">Gymnopilus junonius</name>
    <name type="common">Spectacular rustgill mushroom</name>
    <name type="synonym">Gymnopilus spectabilis subsp. junonius</name>
    <dbReference type="NCBI Taxonomy" id="109634"/>
    <lineage>
        <taxon>Eukaryota</taxon>
        <taxon>Fungi</taxon>
        <taxon>Dikarya</taxon>
        <taxon>Basidiomycota</taxon>
        <taxon>Agaricomycotina</taxon>
        <taxon>Agaricomycetes</taxon>
        <taxon>Agaricomycetidae</taxon>
        <taxon>Agaricales</taxon>
        <taxon>Agaricineae</taxon>
        <taxon>Hymenogastraceae</taxon>
        <taxon>Gymnopilus</taxon>
    </lineage>
</organism>
<evidence type="ECO:0000313" key="3">
    <source>
        <dbReference type="EMBL" id="KAF8907885.1"/>
    </source>
</evidence>
<dbReference type="InterPro" id="IPR001810">
    <property type="entry name" value="F-box_dom"/>
</dbReference>
<feature type="region of interest" description="Disordered" evidence="1">
    <location>
        <begin position="248"/>
        <end position="270"/>
    </location>
</feature>
<feature type="compositionally biased region" description="Polar residues" evidence="1">
    <location>
        <begin position="198"/>
        <end position="209"/>
    </location>
</feature>
<feature type="region of interest" description="Disordered" evidence="1">
    <location>
        <begin position="181"/>
        <end position="217"/>
    </location>
</feature>
<evidence type="ECO:0000313" key="4">
    <source>
        <dbReference type="Proteomes" id="UP000724874"/>
    </source>
</evidence>
<dbReference type="InterPro" id="IPR036047">
    <property type="entry name" value="F-box-like_dom_sf"/>
</dbReference>
<feature type="domain" description="F-box" evidence="2">
    <location>
        <begin position="12"/>
        <end position="72"/>
    </location>
</feature>
<proteinExistence type="predicted"/>
<evidence type="ECO:0000256" key="1">
    <source>
        <dbReference type="SAM" id="MobiDB-lite"/>
    </source>
</evidence>
<dbReference type="AlphaFoldDB" id="A0A9P5NVL0"/>
<dbReference type="Gene3D" id="1.20.1280.50">
    <property type="match status" value="1"/>
</dbReference>
<keyword evidence="4" id="KW-1185">Reference proteome</keyword>
<sequence length="270" mass="30405">MMMNEIHDPITSRLPPEVTAMIFQLCVRSRLVSLPPPKHPIESFSQLVLGAVCRAWRAIAWSTPRLWTSIYLSRPFYKLGTSIQNGFIRQLPLTVSIFSRESCYVRPSSLMFGMIDIVSRHCSRSCRAPKLFHVMTVLVPFFWSISTCQPHFAPLFQGRLSASLELRLCFRPGRDKLPIIPCSPDTHRRSLPSHKHSAPTQPRAHSSPATLPPAAMSRTSSLCPHVSISSLPLRISTAARLSSCTSSRMPSLHTATWPPRRLQGFNRPRD</sequence>
<dbReference type="OrthoDB" id="3229088at2759"/>
<accession>A0A9P5NVL0</accession>
<reference evidence="3" key="1">
    <citation type="submission" date="2020-11" db="EMBL/GenBank/DDBJ databases">
        <authorList>
            <consortium name="DOE Joint Genome Institute"/>
            <person name="Ahrendt S."/>
            <person name="Riley R."/>
            <person name="Andreopoulos W."/>
            <person name="LaButti K."/>
            <person name="Pangilinan J."/>
            <person name="Ruiz-duenas F.J."/>
            <person name="Barrasa J.M."/>
            <person name="Sanchez-Garcia M."/>
            <person name="Camarero S."/>
            <person name="Miyauchi S."/>
            <person name="Serrano A."/>
            <person name="Linde D."/>
            <person name="Babiker R."/>
            <person name="Drula E."/>
            <person name="Ayuso-Fernandez I."/>
            <person name="Pacheco R."/>
            <person name="Padilla G."/>
            <person name="Ferreira P."/>
            <person name="Barriuso J."/>
            <person name="Kellner H."/>
            <person name="Castanera R."/>
            <person name="Alfaro M."/>
            <person name="Ramirez L."/>
            <person name="Pisabarro A.G."/>
            <person name="Kuo A."/>
            <person name="Tritt A."/>
            <person name="Lipzen A."/>
            <person name="He G."/>
            <person name="Yan M."/>
            <person name="Ng V."/>
            <person name="Cullen D."/>
            <person name="Martin F."/>
            <person name="Rosso M.-N."/>
            <person name="Henrissat B."/>
            <person name="Hibbett D."/>
            <person name="Martinez A.T."/>
            <person name="Grigoriev I.V."/>
        </authorList>
    </citation>
    <scope>NUCLEOTIDE SEQUENCE</scope>
    <source>
        <strain evidence="3">AH 44721</strain>
    </source>
</reference>
<comment type="caution">
    <text evidence="3">The sequence shown here is derived from an EMBL/GenBank/DDBJ whole genome shotgun (WGS) entry which is preliminary data.</text>
</comment>
<dbReference type="EMBL" id="JADNYJ010000013">
    <property type="protein sequence ID" value="KAF8907885.1"/>
    <property type="molecule type" value="Genomic_DNA"/>
</dbReference>
<protein>
    <recommendedName>
        <fullName evidence="2">F-box domain-containing protein</fullName>
    </recommendedName>
</protein>
<dbReference type="Proteomes" id="UP000724874">
    <property type="component" value="Unassembled WGS sequence"/>
</dbReference>
<dbReference type="SUPFAM" id="SSF81383">
    <property type="entry name" value="F-box domain"/>
    <property type="match status" value="1"/>
</dbReference>
<dbReference type="Pfam" id="PF12937">
    <property type="entry name" value="F-box-like"/>
    <property type="match status" value="1"/>
</dbReference>